<proteinExistence type="predicted"/>
<dbReference type="PANTHER" id="PTHR43876">
    <property type="entry name" value="UBIQUINONE BIOSYNTHESIS MONOOXYGENASE COQ6, MITOCHONDRIAL"/>
    <property type="match status" value="1"/>
</dbReference>
<dbReference type="PRINTS" id="PR00420">
    <property type="entry name" value="RNGMNOXGNASE"/>
</dbReference>
<dbReference type="Pfam" id="PF01494">
    <property type="entry name" value="FAD_binding_3"/>
    <property type="match status" value="1"/>
</dbReference>
<keyword evidence="2" id="KW-0830">Ubiquinone</keyword>
<dbReference type="PANTHER" id="PTHR43876:SF7">
    <property type="entry name" value="UBIQUINONE BIOSYNTHESIS MONOOXYGENASE COQ6, MITOCHONDRIAL"/>
    <property type="match status" value="1"/>
</dbReference>
<dbReference type="Gene3D" id="3.50.50.60">
    <property type="entry name" value="FAD/NAD(P)-binding domain"/>
    <property type="match status" value="1"/>
</dbReference>
<dbReference type="InterPro" id="IPR036188">
    <property type="entry name" value="FAD/NAD-bd_sf"/>
</dbReference>
<reference evidence="2" key="1">
    <citation type="submission" date="2013-08" db="EMBL/GenBank/DDBJ databases">
        <authorList>
            <person name="Mendez C."/>
            <person name="Richter M."/>
            <person name="Ferrer M."/>
            <person name="Sanchez J."/>
        </authorList>
    </citation>
    <scope>NUCLEOTIDE SEQUENCE</scope>
</reference>
<evidence type="ECO:0000313" key="2">
    <source>
        <dbReference type="EMBL" id="EQD53194.1"/>
    </source>
</evidence>
<accession>T1BJ54</accession>
<name>T1BJ54_9ZZZZ</name>
<organism evidence="2">
    <name type="scientific">mine drainage metagenome</name>
    <dbReference type="NCBI Taxonomy" id="410659"/>
    <lineage>
        <taxon>unclassified sequences</taxon>
        <taxon>metagenomes</taxon>
        <taxon>ecological metagenomes</taxon>
    </lineage>
</organism>
<evidence type="ECO:0000259" key="1">
    <source>
        <dbReference type="Pfam" id="PF01494"/>
    </source>
</evidence>
<reference evidence="2" key="2">
    <citation type="journal article" date="2014" name="ISME J.">
        <title>Microbial stratification in low pH oxic and suboxic macroscopic growths along an acid mine drainage.</title>
        <authorList>
            <person name="Mendez-Garcia C."/>
            <person name="Mesa V."/>
            <person name="Sprenger R.R."/>
            <person name="Richter M."/>
            <person name="Diez M.S."/>
            <person name="Solano J."/>
            <person name="Bargiela R."/>
            <person name="Golyshina O.V."/>
            <person name="Manteca A."/>
            <person name="Ramos J.L."/>
            <person name="Gallego J.R."/>
            <person name="Llorente I."/>
            <person name="Martins Dos Santos V.A."/>
            <person name="Jensen O.N."/>
            <person name="Pelaez A.I."/>
            <person name="Sanchez J."/>
            <person name="Ferrer M."/>
        </authorList>
    </citation>
    <scope>NUCLEOTIDE SEQUENCE</scope>
</reference>
<dbReference type="EMBL" id="AUZZ01004445">
    <property type="protein sequence ID" value="EQD53194.1"/>
    <property type="molecule type" value="Genomic_DNA"/>
</dbReference>
<comment type="caution">
    <text evidence="2">The sequence shown here is derived from an EMBL/GenBank/DDBJ whole genome shotgun (WGS) entry which is preliminary data.</text>
</comment>
<gene>
    <name evidence="2" type="ORF">B2A_06305</name>
</gene>
<sequence length="136" mass="15597">LVMPPRSYPLRRLHARTYIGDRLALAGDAAHVIHPFAGQGLNLGFLDARALVEDLRRSWDGSDATLRLALLRYDRRRRRENQGFLLALEGIRMLFRTPDPVGWRALLLGALAHRRSLRRFWVRRATGSPGRRLLVP</sequence>
<protein>
    <submittedName>
        <fullName evidence="2">UbiH/UbiF/VisC/COQ6 family ubiquinone biosynthesis hydroxylase</fullName>
    </submittedName>
</protein>
<dbReference type="InterPro" id="IPR002938">
    <property type="entry name" value="FAD-bd"/>
</dbReference>
<dbReference type="AlphaFoldDB" id="T1BJ54"/>
<feature type="non-terminal residue" evidence="2">
    <location>
        <position position="1"/>
    </location>
</feature>
<dbReference type="SUPFAM" id="SSF51905">
    <property type="entry name" value="FAD/NAD(P)-binding domain"/>
    <property type="match status" value="1"/>
</dbReference>
<feature type="domain" description="FAD-binding" evidence="1">
    <location>
        <begin position="8"/>
        <end position="79"/>
    </location>
</feature>
<dbReference type="InterPro" id="IPR051205">
    <property type="entry name" value="UbiH/COQ6_monooxygenase"/>
</dbReference>
<dbReference type="GO" id="GO:0071949">
    <property type="term" value="F:FAD binding"/>
    <property type="evidence" value="ECO:0007669"/>
    <property type="project" value="InterPro"/>
</dbReference>